<dbReference type="InterPro" id="IPR001347">
    <property type="entry name" value="SIS_dom"/>
</dbReference>
<dbReference type="AlphaFoldDB" id="A0AAC9WK81"/>
<dbReference type="InterPro" id="IPR046348">
    <property type="entry name" value="SIS_dom_sf"/>
</dbReference>
<protein>
    <submittedName>
        <fullName evidence="6">RpiR family transcriptional regulator</fullName>
    </submittedName>
</protein>
<evidence type="ECO:0000256" key="1">
    <source>
        <dbReference type="ARBA" id="ARBA00023015"/>
    </source>
</evidence>
<dbReference type="InterPro" id="IPR036388">
    <property type="entry name" value="WH-like_DNA-bd_sf"/>
</dbReference>
<dbReference type="SUPFAM" id="SSF53697">
    <property type="entry name" value="SIS domain"/>
    <property type="match status" value="1"/>
</dbReference>
<gene>
    <name evidence="6" type="ORF">B5P37_09995</name>
</gene>
<dbReference type="GO" id="GO:1901135">
    <property type="term" value="P:carbohydrate derivative metabolic process"/>
    <property type="evidence" value="ECO:0007669"/>
    <property type="project" value="InterPro"/>
</dbReference>
<dbReference type="PANTHER" id="PTHR30514">
    <property type="entry name" value="GLUCOKINASE"/>
    <property type="match status" value="1"/>
</dbReference>
<reference evidence="6 7" key="1">
    <citation type="submission" date="2017-04" db="EMBL/GenBank/DDBJ databases">
        <authorList>
            <person name="Veseli I.A."/>
            <person name="Tang C."/>
            <person name="Pombert J.-F."/>
        </authorList>
    </citation>
    <scope>NUCLEOTIDE SEQUENCE [LARGE SCALE GENOMIC DNA]</scope>
    <source>
        <strain evidence="6 7">ATCC 700373</strain>
    </source>
</reference>
<dbReference type="Pfam" id="PF01380">
    <property type="entry name" value="SIS"/>
    <property type="match status" value="1"/>
</dbReference>
<dbReference type="Pfam" id="PF01418">
    <property type="entry name" value="HTH_6"/>
    <property type="match status" value="1"/>
</dbReference>
<organism evidence="6 7">
    <name type="scientific">Staphylococcus lutrae</name>
    <dbReference type="NCBI Taxonomy" id="155085"/>
    <lineage>
        <taxon>Bacteria</taxon>
        <taxon>Bacillati</taxon>
        <taxon>Bacillota</taxon>
        <taxon>Bacilli</taxon>
        <taxon>Bacillales</taxon>
        <taxon>Staphylococcaceae</taxon>
        <taxon>Staphylococcus</taxon>
    </lineage>
</organism>
<evidence type="ECO:0000313" key="6">
    <source>
        <dbReference type="EMBL" id="ARJ51616.1"/>
    </source>
</evidence>
<accession>A0AAC9WK81</accession>
<keyword evidence="3" id="KW-0804">Transcription</keyword>
<feature type="domain" description="HTH rpiR-type" evidence="4">
    <location>
        <begin position="5"/>
        <end position="80"/>
    </location>
</feature>
<dbReference type="RefSeq" id="WP_085238075.1">
    <property type="nucleotide sequence ID" value="NZ_PPRH01000051.1"/>
</dbReference>
<feature type="domain" description="SIS" evidence="5">
    <location>
        <begin position="116"/>
        <end position="238"/>
    </location>
</feature>
<keyword evidence="2" id="KW-0238">DNA-binding</keyword>
<proteinExistence type="predicted"/>
<dbReference type="InterPro" id="IPR047640">
    <property type="entry name" value="RpiR-like"/>
</dbReference>
<sequence length="269" mass="31168">MRFYKVLVPMIEANFENMTNTEKEVAEYFLKQNSLGDLSTELMCRELHVSKATLTRFAKKCGFTGFSEFLFHYREMMREKEDILAYKDLTQKVLFDYEEMLRKNYSILNENQLERIIEMVDQAERVYLYGKGSSALALKEMKMRFMRLGIICEVIEDDDMFVWNNLLVDTTCLVIGASISGKTSSVLNALASAQKQGAQTVLMTTRNFADHDLTCDETLLLAANKNLSYGNIISPQIPILLMVDCLFSYYLENPNRRMNYDQTIIEKEE</sequence>
<evidence type="ECO:0000256" key="3">
    <source>
        <dbReference type="ARBA" id="ARBA00023163"/>
    </source>
</evidence>
<dbReference type="GO" id="GO:0097367">
    <property type="term" value="F:carbohydrate derivative binding"/>
    <property type="evidence" value="ECO:0007669"/>
    <property type="project" value="InterPro"/>
</dbReference>
<dbReference type="Gene3D" id="3.40.50.10490">
    <property type="entry name" value="Glucose-6-phosphate isomerase like protein, domain 1"/>
    <property type="match status" value="1"/>
</dbReference>
<dbReference type="PROSITE" id="PS51464">
    <property type="entry name" value="SIS"/>
    <property type="match status" value="1"/>
</dbReference>
<evidence type="ECO:0000313" key="7">
    <source>
        <dbReference type="Proteomes" id="UP000242864"/>
    </source>
</evidence>
<dbReference type="Proteomes" id="UP000242864">
    <property type="component" value="Chromosome"/>
</dbReference>
<dbReference type="InterPro" id="IPR000281">
    <property type="entry name" value="HTH_RpiR"/>
</dbReference>
<evidence type="ECO:0000259" key="5">
    <source>
        <dbReference type="PROSITE" id="PS51464"/>
    </source>
</evidence>
<dbReference type="GO" id="GO:0003677">
    <property type="term" value="F:DNA binding"/>
    <property type="evidence" value="ECO:0007669"/>
    <property type="project" value="UniProtKB-KW"/>
</dbReference>
<dbReference type="PANTHER" id="PTHR30514:SF21">
    <property type="entry name" value="RPIR-FAMILY TRANSCRIPTIONAL REGULATOR"/>
    <property type="match status" value="1"/>
</dbReference>
<dbReference type="EMBL" id="CP020773">
    <property type="protein sequence ID" value="ARJ51616.1"/>
    <property type="molecule type" value="Genomic_DNA"/>
</dbReference>
<dbReference type="Gene3D" id="1.10.10.10">
    <property type="entry name" value="Winged helix-like DNA-binding domain superfamily/Winged helix DNA-binding domain"/>
    <property type="match status" value="1"/>
</dbReference>
<keyword evidence="1" id="KW-0805">Transcription regulation</keyword>
<dbReference type="PROSITE" id="PS51071">
    <property type="entry name" value="HTH_RPIR"/>
    <property type="match status" value="1"/>
</dbReference>
<dbReference type="SUPFAM" id="SSF46689">
    <property type="entry name" value="Homeodomain-like"/>
    <property type="match status" value="1"/>
</dbReference>
<evidence type="ECO:0000256" key="2">
    <source>
        <dbReference type="ARBA" id="ARBA00023125"/>
    </source>
</evidence>
<dbReference type="InterPro" id="IPR035472">
    <property type="entry name" value="RpiR-like_SIS"/>
</dbReference>
<dbReference type="CDD" id="cd05013">
    <property type="entry name" value="SIS_RpiR"/>
    <property type="match status" value="1"/>
</dbReference>
<name>A0AAC9WK81_9STAP</name>
<keyword evidence="7" id="KW-1185">Reference proteome</keyword>
<dbReference type="InterPro" id="IPR009057">
    <property type="entry name" value="Homeodomain-like_sf"/>
</dbReference>
<dbReference type="GO" id="GO:0003700">
    <property type="term" value="F:DNA-binding transcription factor activity"/>
    <property type="evidence" value="ECO:0007669"/>
    <property type="project" value="InterPro"/>
</dbReference>
<dbReference type="KEGG" id="slz:B5P37_09995"/>
<evidence type="ECO:0000259" key="4">
    <source>
        <dbReference type="PROSITE" id="PS51071"/>
    </source>
</evidence>